<dbReference type="AlphaFoldDB" id="B8GTG9"/>
<dbReference type="InterPro" id="IPR011004">
    <property type="entry name" value="Trimer_LpxA-like_sf"/>
</dbReference>
<proteinExistence type="predicted"/>
<evidence type="ECO:0000313" key="2">
    <source>
        <dbReference type="Proteomes" id="UP000002383"/>
    </source>
</evidence>
<dbReference type="Proteomes" id="UP000002383">
    <property type="component" value="Chromosome"/>
</dbReference>
<dbReference type="PANTHER" id="PTHR13061">
    <property type="entry name" value="DYNACTIN SUBUNIT P25"/>
    <property type="match status" value="1"/>
</dbReference>
<dbReference type="EMBL" id="CP001339">
    <property type="protein sequence ID" value="ACL71229.1"/>
    <property type="molecule type" value="Genomic_DNA"/>
</dbReference>
<dbReference type="SUPFAM" id="SSF51161">
    <property type="entry name" value="Trimeric LpxA-like enzymes"/>
    <property type="match status" value="1"/>
</dbReference>
<accession>B8GTG9</accession>
<organism evidence="1 2">
    <name type="scientific">Thioalkalivibrio sulfidiphilus (strain HL-EbGR7)</name>
    <dbReference type="NCBI Taxonomy" id="396588"/>
    <lineage>
        <taxon>Bacteria</taxon>
        <taxon>Pseudomonadati</taxon>
        <taxon>Pseudomonadota</taxon>
        <taxon>Gammaproteobacteria</taxon>
        <taxon>Chromatiales</taxon>
        <taxon>Ectothiorhodospiraceae</taxon>
        <taxon>Thioalkalivibrio</taxon>
    </lineage>
</organism>
<sequence length="185" mass="20030">MGLNVIRTFEKFVPDIDASAWVDETALVIGEVRIGAQSSVWPMTVVRGDINRIEIGARSNIQDGSVLHVTHDSRFKPGGLPLVVGDDVTVGHKVVLHACSIGDRCLIGMGAIVMDGVVIEPGTLLGAGSLVTPNKHLEGGYLWQGSPARRVRPLTDQEREYLEYSAAHYVRLMERHRRASAGPVG</sequence>
<evidence type="ECO:0000313" key="1">
    <source>
        <dbReference type="EMBL" id="ACL71229.1"/>
    </source>
</evidence>
<dbReference type="eggNOG" id="COG0663">
    <property type="taxonomic scope" value="Bacteria"/>
</dbReference>
<keyword evidence="1" id="KW-0808">Transferase</keyword>
<reference evidence="1 2" key="1">
    <citation type="journal article" date="2011" name="Stand. Genomic Sci.">
        <title>Complete genome sequence of 'Thioalkalivibrio sulfidophilus' HL-EbGr7.</title>
        <authorList>
            <person name="Muyzer G."/>
            <person name="Sorokin D.Y."/>
            <person name="Mavromatis K."/>
            <person name="Lapidus A."/>
            <person name="Clum A."/>
            <person name="Ivanova N."/>
            <person name="Pati A."/>
            <person name="d'Haeseleer P."/>
            <person name="Woyke T."/>
            <person name="Kyrpides N.C."/>
        </authorList>
    </citation>
    <scope>NUCLEOTIDE SEQUENCE [LARGE SCALE GENOMIC DNA]</scope>
    <source>
        <strain evidence="1 2">HL-EbGR7</strain>
    </source>
</reference>
<dbReference type="HOGENOM" id="CLU_064827_7_0_6"/>
<dbReference type="InterPro" id="IPR047324">
    <property type="entry name" value="LbH_gamma_CA-like"/>
</dbReference>
<dbReference type="STRING" id="396588.Tgr7_0126"/>
<keyword evidence="2" id="KW-1185">Reference proteome</keyword>
<dbReference type="InterPro" id="IPR001451">
    <property type="entry name" value="Hexapep"/>
</dbReference>
<dbReference type="GO" id="GO:0016740">
    <property type="term" value="F:transferase activity"/>
    <property type="evidence" value="ECO:0007669"/>
    <property type="project" value="UniProtKB-KW"/>
</dbReference>
<dbReference type="KEGG" id="tgr:Tgr7_0126"/>
<dbReference type="Pfam" id="PF00132">
    <property type="entry name" value="Hexapep"/>
    <property type="match status" value="1"/>
</dbReference>
<dbReference type="InterPro" id="IPR050484">
    <property type="entry name" value="Transf_Hexapept/Carb_Anhydrase"/>
</dbReference>
<dbReference type="PANTHER" id="PTHR13061:SF56">
    <property type="entry name" value="PROTEIN YRDA"/>
    <property type="match status" value="1"/>
</dbReference>
<dbReference type="Gene3D" id="2.160.10.10">
    <property type="entry name" value="Hexapeptide repeat proteins"/>
    <property type="match status" value="1"/>
</dbReference>
<gene>
    <name evidence="1" type="ordered locus">Tgr7_0126</name>
</gene>
<name>B8GTG9_THISH</name>
<dbReference type="CDD" id="cd04645">
    <property type="entry name" value="LbH_gamma_CA_like"/>
    <property type="match status" value="1"/>
</dbReference>
<protein>
    <submittedName>
        <fullName evidence="1">Transferase hexapeptide repeat containing protein</fullName>
    </submittedName>
</protein>